<dbReference type="PANTHER" id="PTHR31209:SF4">
    <property type="entry name" value="2,3-BISPHOSPHOGLYCERATE-INDEPENDENT PHOSPHOGLYCERATE MUTASE"/>
    <property type="match status" value="1"/>
</dbReference>
<comment type="caution">
    <text evidence="8">The sequence shown here is derived from an EMBL/GenBank/DDBJ whole genome shotgun (WGS) entry which is preliminary data.</text>
</comment>
<dbReference type="InterPro" id="IPR042253">
    <property type="entry name" value="Pglycerate_mutase_ApgM_sf"/>
</dbReference>
<evidence type="ECO:0000256" key="2">
    <source>
        <dbReference type="ARBA" id="ARBA00002315"/>
    </source>
</evidence>
<evidence type="ECO:0000256" key="5">
    <source>
        <dbReference type="ARBA" id="ARBA00023152"/>
    </source>
</evidence>
<dbReference type="NCBIfam" id="TIGR00306">
    <property type="entry name" value="apgM"/>
    <property type="match status" value="1"/>
</dbReference>
<evidence type="ECO:0000256" key="4">
    <source>
        <dbReference type="ARBA" id="ARBA00005524"/>
    </source>
</evidence>
<evidence type="ECO:0000256" key="3">
    <source>
        <dbReference type="ARBA" id="ARBA00004921"/>
    </source>
</evidence>
<reference evidence="8 9" key="1">
    <citation type="submission" date="2020-08" db="EMBL/GenBank/DDBJ databases">
        <title>Genome public.</title>
        <authorList>
            <person name="Liu C."/>
            <person name="Sun Q."/>
        </authorList>
    </citation>
    <scope>NUCLEOTIDE SEQUENCE [LARGE SCALE GENOMIC DNA]</scope>
    <source>
        <strain evidence="8 9">BX1</strain>
    </source>
</reference>
<dbReference type="Pfam" id="PF01676">
    <property type="entry name" value="Metalloenzyme"/>
    <property type="match status" value="1"/>
</dbReference>
<dbReference type="EMBL" id="JACRTB010000007">
    <property type="protein sequence ID" value="MBC8575960.1"/>
    <property type="molecule type" value="Genomic_DNA"/>
</dbReference>
<dbReference type="NCBIfam" id="NF003242">
    <property type="entry name" value="PRK04200.1"/>
    <property type="match status" value="1"/>
</dbReference>
<dbReference type="InterPro" id="IPR004456">
    <property type="entry name" value="Pglycerate_mutase_ApgM"/>
</dbReference>
<keyword evidence="6 8" id="KW-0413">Isomerase</keyword>
<organism evidence="8 9">
    <name type="scientific">Yanshouia hominis</name>
    <dbReference type="NCBI Taxonomy" id="2763673"/>
    <lineage>
        <taxon>Bacteria</taxon>
        <taxon>Bacillati</taxon>
        <taxon>Bacillota</taxon>
        <taxon>Clostridia</taxon>
        <taxon>Eubacteriales</taxon>
        <taxon>Oscillospiraceae</taxon>
        <taxon>Yanshouia</taxon>
    </lineage>
</organism>
<dbReference type="Pfam" id="PF10143">
    <property type="entry name" value="PhosphMutase"/>
    <property type="match status" value="1"/>
</dbReference>
<dbReference type="PANTHER" id="PTHR31209">
    <property type="entry name" value="COFACTOR-INDEPENDENT PHOSPHOGLYCERATE MUTASE"/>
    <property type="match status" value="1"/>
</dbReference>
<protein>
    <submittedName>
        <fullName evidence="8">Cofactor-independent phosphoglycerate mutase</fullName>
        <ecNumber evidence="8">5.4.2.12</ecNumber>
    </submittedName>
</protein>
<dbReference type="InterPro" id="IPR006124">
    <property type="entry name" value="Metalloenzyme"/>
</dbReference>
<accession>A0ABR7NHU9</accession>
<comment type="pathway">
    <text evidence="3">Carbohydrate degradation.</text>
</comment>
<dbReference type="SUPFAM" id="SSF53649">
    <property type="entry name" value="Alkaline phosphatase-like"/>
    <property type="match status" value="1"/>
</dbReference>
<evidence type="ECO:0000259" key="7">
    <source>
        <dbReference type="Pfam" id="PF01676"/>
    </source>
</evidence>
<dbReference type="Proteomes" id="UP000658131">
    <property type="component" value="Unassembled WGS sequence"/>
</dbReference>
<evidence type="ECO:0000256" key="1">
    <source>
        <dbReference type="ARBA" id="ARBA00000370"/>
    </source>
</evidence>
<sequence>MKYVVFLGDGMADEPLEELKGGTPLEAARHPNMDRIASDGVMGMAVTIPQDMPAGSDVANLSAIGVDPAGCYTGRSPLEAVSLGVKLGPDDVTYRCNLVTLSDEAALEDKTMLDYSAGEISSGEAAQLIAVMQEKFGSNKVEFYPGVSYRHCLVLRNAKTGGTKTPPHDITNRPVRGHLPEGENAPLLLEMMRYSLEAFRDHPVNAARRAAGKNPALCVWFWGEGTRPGLEPFETLYGVRGGMISAVDLLHGIGLSMGLRSIPVEGATGNFHTNFKGKGEAAIQALSTDCDFVYIHVEAPDECGHQAQLKEKIWSIEQIDEQIVGPVLRWLDGCGEEWAVMVMPDHPTPIAVRTHTRTPIPFAILRSSDAKGTPVRYCEKSARETGRFLPHAYELMSYLTGKKQF</sequence>
<evidence type="ECO:0000256" key="6">
    <source>
        <dbReference type="ARBA" id="ARBA00023235"/>
    </source>
</evidence>
<dbReference type="RefSeq" id="WP_262399524.1">
    <property type="nucleotide sequence ID" value="NZ_JACRTB010000007.1"/>
</dbReference>
<dbReference type="EC" id="5.4.2.12" evidence="8"/>
<dbReference type="Gene3D" id="3.30.70.2130">
    <property type="entry name" value="Metalloenzyme domain"/>
    <property type="match status" value="1"/>
</dbReference>
<gene>
    <name evidence="8" type="ORF">H8717_05970</name>
</gene>
<proteinExistence type="inferred from homology"/>
<comment type="function">
    <text evidence="2">Catalyzes the interconversion of 2-phosphoglycerate and 3-phosphoglycerate.</text>
</comment>
<dbReference type="Gene3D" id="3.40.720.10">
    <property type="entry name" value="Alkaline Phosphatase, subunit A"/>
    <property type="match status" value="1"/>
</dbReference>
<dbReference type="InterPro" id="IPR023665">
    <property type="entry name" value="ApgAM_prokaryotes"/>
</dbReference>
<comment type="catalytic activity">
    <reaction evidence="1">
        <text>(2R)-2-phosphoglycerate = (2R)-3-phosphoglycerate</text>
        <dbReference type="Rhea" id="RHEA:15901"/>
        <dbReference type="ChEBI" id="CHEBI:58272"/>
        <dbReference type="ChEBI" id="CHEBI:58289"/>
        <dbReference type="EC" id="5.4.2.12"/>
    </reaction>
</comment>
<name>A0ABR7NHU9_9FIRM</name>
<dbReference type="CDD" id="cd16011">
    <property type="entry name" value="iPGM_like"/>
    <property type="match status" value="1"/>
</dbReference>
<dbReference type="PIRSF" id="PIRSF006392">
    <property type="entry name" value="IPGAM_arch"/>
    <property type="match status" value="1"/>
</dbReference>
<comment type="similarity">
    <text evidence="4">Belongs to the BPG-independent phosphoglycerate mutase family. A-PGAM subfamily.</text>
</comment>
<dbReference type="NCBIfam" id="TIGR02535">
    <property type="entry name" value="hyp_Hser_kinase"/>
    <property type="match status" value="1"/>
</dbReference>
<dbReference type="GO" id="GO:0004619">
    <property type="term" value="F:phosphoglycerate mutase activity"/>
    <property type="evidence" value="ECO:0007669"/>
    <property type="project" value="UniProtKB-EC"/>
</dbReference>
<dbReference type="InterPro" id="IPR017850">
    <property type="entry name" value="Alkaline_phosphatase_core_sf"/>
</dbReference>
<evidence type="ECO:0000313" key="8">
    <source>
        <dbReference type="EMBL" id="MBC8575960.1"/>
    </source>
</evidence>
<evidence type="ECO:0000313" key="9">
    <source>
        <dbReference type="Proteomes" id="UP000658131"/>
    </source>
</evidence>
<keyword evidence="9" id="KW-1185">Reference proteome</keyword>
<keyword evidence="5" id="KW-0324">Glycolysis</keyword>
<feature type="domain" description="Metalloenzyme" evidence="7">
    <location>
        <begin position="1"/>
        <end position="379"/>
    </location>
</feature>